<dbReference type="InterPro" id="IPR055344">
    <property type="entry name" value="SecD_SecF_C_bact"/>
</dbReference>
<evidence type="ECO:0000256" key="8">
    <source>
        <dbReference type="ARBA" id="ARBA00023136"/>
    </source>
</evidence>
<accession>A0AB36J772</accession>
<comment type="caution">
    <text evidence="9">Lacks conserved residue(s) required for the propagation of feature annotation.</text>
</comment>
<name>A0AB36J772_9BACL</name>
<dbReference type="GO" id="GO:0005886">
    <property type="term" value="C:plasma membrane"/>
    <property type="evidence" value="ECO:0007669"/>
    <property type="project" value="UniProtKB-SubCell"/>
</dbReference>
<evidence type="ECO:0000256" key="7">
    <source>
        <dbReference type="ARBA" id="ARBA00023010"/>
    </source>
</evidence>
<dbReference type="NCBIfam" id="TIGR00916">
    <property type="entry name" value="2A0604s01"/>
    <property type="match status" value="1"/>
</dbReference>
<feature type="transmembrane region" description="Helical" evidence="9">
    <location>
        <begin position="245"/>
        <end position="263"/>
    </location>
</feature>
<dbReference type="GO" id="GO:0015450">
    <property type="term" value="F:protein-transporting ATPase activity"/>
    <property type="evidence" value="ECO:0007669"/>
    <property type="project" value="InterPro"/>
</dbReference>
<keyword evidence="2 9" id="KW-0813">Transport</keyword>
<dbReference type="InterPro" id="IPR054384">
    <property type="entry name" value="SecDF_P1_head"/>
</dbReference>
<dbReference type="InterPro" id="IPR005791">
    <property type="entry name" value="SecD"/>
</dbReference>
<keyword evidence="6 9" id="KW-1133">Transmembrane helix</keyword>
<evidence type="ECO:0000313" key="14">
    <source>
        <dbReference type="Proteomes" id="UP000187323"/>
    </source>
</evidence>
<dbReference type="InterPro" id="IPR022813">
    <property type="entry name" value="SecD/SecF_arch_bac"/>
</dbReference>
<protein>
    <recommendedName>
        <fullName evidence="9">Protein translocase subunit SecD</fullName>
    </recommendedName>
</protein>
<comment type="subunit">
    <text evidence="9">Forms a complex with SecF. Part of the essential Sec protein translocation apparatus which comprises SecA, SecYEG and auxiliary proteins SecDF. Other proteins may also be involved.</text>
</comment>
<feature type="domain" description="SecDF P1 head subdomain" evidence="12">
    <location>
        <begin position="128"/>
        <end position="221"/>
    </location>
</feature>
<feature type="transmembrane region" description="Helical" evidence="9">
    <location>
        <begin position="367"/>
        <end position="386"/>
    </location>
</feature>
<evidence type="ECO:0000256" key="6">
    <source>
        <dbReference type="ARBA" id="ARBA00022989"/>
    </source>
</evidence>
<comment type="similarity">
    <text evidence="9">Belongs to the SecD/SecF family. SecD subfamily.</text>
</comment>
<keyword evidence="3 9" id="KW-1003">Cell membrane</keyword>
<dbReference type="PANTHER" id="PTHR30081:SF1">
    <property type="entry name" value="PROTEIN TRANSLOCASE SUBUNIT SECD"/>
    <property type="match status" value="1"/>
</dbReference>
<evidence type="ECO:0000256" key="1">
    <source>
        <dbReference type="ARBA" id="ARBA00004651"/>
    </source>
</evidence>
<dbReference type="SUPFAM" id="SSF82866">
    <property type="entry name" value="Multidrug efflux transporter AcrB transmembrane domain"/>
    <property type="match status" value="1"/>
</dbReference>
<feature type="domain" description="Protein translocase subunit SecDF P1" evidence="11">
    <location>
        <begin position="62"/>
        <end position="116"/>
    </location>
</feature>
<evidence type="ECO:0000256" key="2">
    <source>
        <dbReference type="ARBA" id="ARBA00022448"/>
    </source>
</evidence>
<evidence type="ECO:0000313" key="13">
    <source>
        <dbReference type="EMBL" id="OME14694.1"/>
    </source>
</evidence>
<comment type="caution">
    <text evidence="13">The sequence shown here is derived from an EMBL/GenBank/DDBJ whole genome shotgun (WGS) entry which is preliminary data.</text>
</comment>
<evidence type="ECO:0000259" key="11">
    <source>
        <dbReference type="Pfam" id="PF21760"/>
    </source>
</evidence>
<comment type="subcellular location">
    <subcellularLocation>
        <location evidence="1 9">Cell membrane</location>
        <topology evidence="1 9">Multi-pass membrane protein</topology>
    </subcellularLocation>
</comment>
<dbReference type="InterPro" id="IPR048634">
    <property type="entry name" value="SecD_SecF_C"/>
</dbReference>
<dbReference type="RefSeq" id="WP_076137428.1">
    <property type="nucleotide sequence ID" value="NZ_MPTO01000024.1"/>
</dbReference>
<dbReference type="GO" id="GO:0043952">
    <property type="term" value="P:protein transport by the Sec complex"/>
    <property type="evidence" value="ECO:0007669"/>
    <property type="project" value="UniProtKB-UniRule"/>
</dbReference>
<evidence type="ECO:0000256" key="9">
    <source>
        <dbReference type="HAMAP-Rule" id="MF_01463"/>
    </source>
</evidence>
<evidence type="ECO:0000256" key="5">
    <source>
        <dbReference type="ARBA" id="ARBA00022927"/>
    </source>
</evidence>
<evidence type="ECO:0000256" key="3">
    <source>
        <dbReference type="ARBA" id="ARBA00022475"/>
    </source>
</evidence>
<dbReference type="InterPro" id="IPR048631">
    <property type="entry name" value="SecD_1st"/>
</dbReference>
<dbReference type="EMBL" id="MPTO01000024">
    <property type="protein sequence ID" value="OME14694.1"/>
    <property type="molecule type" value="Genomic_DNA"/>
</dbReference>
<dbReference type="NCBIfam" id="TIGR01129">
    <property type="entry name" value="secD"/>
    <property type="match status" value="1"/>
</dbReference>
<keyword evidence="8 9" id="KW-0472">Membrane</keyword>
<keyword evidence="5 9" id="KW-0653">Protein transport</keyword>
<dbReference type="GO" id="GO:0065002">
    <property type="term" value="P:intracellular protein transmembrane transport"/>
    <property type="evidence" value="ECO:0007669"/>
    <property type="project" value="UniProtKB-UniRule"/>
</dbReference>
<evidence type="ECO:0000259" key="12">
    <source>
        <dbReference type="Pfam" id="PF22599"/>
    </source>
</evidence>
<sequence length="416" mass="44807">MKRLMGFFITVLVLTGVMAFTTPGLLDKVRLGLDLKGGFEILYHAEPMEAGAALSRASLLKTAESLEKRANALGTSEPEVTTEGTDRIRLKIAGVTDEAEVRKKMKEPAVLTFRSAAEGDAEGTYSKIELVGSDFVEGAAEVGRDNLNQPIISIKIKDKDKFAEITKRLLGNNLAIYLDENKLSDPTVQAVLTDGSASISGNYTIKEARELADTINLGALPLKLTEKYSQSVGATLGKQSLDQTIRAGLLASVIILIFMIGMYRLPGLLASFALLLHTWALIAVFVFADFTLTLPGIAAFILGIGMAVDANIITNERIREEMRSGKSILSSVKAGNKSSFRTVMDSNVTTIIVAAVMFAFGTGAVKGFALVLIVEIVLSIATNLYFSHWLLSQLVKAGKLNKPKSFGVKESEIRAL</sequence>
<evidence type="ECO:0000256" key="4">
    <source>
        <dbReference type="ARBA" id="ARBA00022692"/>
    </source>
</evidence>
<gene>
    <name evidence="9" type="primary">secD</name>
    <name evidence="13" type="ORF">BSK47_23100</name>
</gene>
<proteinExistence type="inferred from homology"/>
<organism evidence="13 14">
    <name type="scientific">Paenibacillus odorifer</name>
    <dbReference type="NCBI Taxonomy" id="189426"/>
    <lineage>
        <taxon>Bacteria</taxon>
        <taxon>Bacillati</taxon>
        <taxon>Bacillota</taxon>
        <taxon>Bacilli</taxon>
        <taxon>Bacillales</taxon>
        <taxon>Paenibacillaceae</taxon>
        <taxon>Paenibacillus</taxon>
    </lineage>
</organism>
<dbReference type="Gene3D" id="3.30.70.3220">
    <property type="match status" value="1"/>
</dbReference>
<keyword evidence="4 9" id="KW-0812">Transmembrane</keyword>
<dbReference type="GO" id="GO:0006605">
    <property type="term" value="P:protein targeting"/>
    <property type="evidence" value="ECO:0007669"/>
    <property type="project" value="UniProtKB-UniRule"/>
</dbReference>
<dbReference type="Pfam" id="PF21760">
    <property type="entry name" value="SecD_1st"/>
    <property type="match status" value="1"/>
</dbReference>
<dbReference type="Pfam" id="PF22599">
    <property type="entry name" value="SecDF_P1_head"/>
    <property type="match status" value="1"/>
</dbReference>
<feature type="domain" description="Protein export membrane protein SecD/SecF C-terminal" evidence="10">
    <location>
        <begin position="227"/>
        <end position="395"/>
    </location>
</feature>
<comment type="function">
    <text evidence="9">Part of the Sec protein translocase complex. Interacts with the SecYEG preprotein conducting channel. SecDF uses the proton motive force (PMF) to complete protein translocation after the ATP-dependent function of SecA.</text>
</comment>
<dbReference type="Gene3D" id="1.20.1640.10">
    <property type="entry name" value="Multidrug efflux transporter AcrB transmembrane domain"/>
    <property type="match status" value="1"/>
</dbReference>
<dbReference type="Proteomes" id="UP000187323">
    <property type="component" value="Unassembled WGS sequence"/>
</dbReference>
<evidence type="ECO:0000259" key="10">
    <source>
        <dbReference type="Pfam" id="PF02355"/>
    </source>
</evidence>
<keyword evidence="7 9" id="KW-0811">Translocation</keyword>
<dbReference type="HAMAP" id="MF_01463_B">
    <property type="entry name" value="SecD_B"/>
    <property type="match status" value="1"/>
</dbReference>
<feature type="transmembrane region" description="Helical" evidence="9">
    <location>
        <begin position="343"/>
        <end position="361"/>
    </location>
</feature>
<dbReference type="Pfam" id="PF02355">
    <property type="entry name" value="SecD_SecF_C"/>
    <property type="match status" value="1"/>
</dbReference>
<reference evidence="13 14" key="1">
    <citation type="submission" date="2016-10" db="EMBL/GenBank/DDBJ databases">
        <title>Paenibacillus species isolates.</title>
        <authorList>
            <person name="Beno S.M."/>
        </authorList>
    </citation>
    <scope>NUCLEOTIDE SEQUENCE [LARGE SCALE GENOMIC DNA]</scope>
    <source>
        <strain evidence="13 14">FSL H7-0918</strain>
    </source>
</reference>
<dbReference type="AlphaFoldDB" id="A0AB36J772"/>
<dbReference type="PANTHER" id="PTHR30081">
    <property type="entry name" value="PROTEIN-EXPORT MEMBRANE PROTEIN SEC"/>
    <property type="match status" value="1"/>
</dbReference>